<evidence type="ECO:0000256" key="1">
    <source>
        <dbReference type="SAM" id="MobiDB-lite"/>
    </source>
</evidence>
<name>A0AA96GAS2_9BACT</name>
<feature type="region of interest" description="Disordered" evidence="1">
    <location>
        <begin position="119"/>
        <end position="140"/>
    </location>
</feature>
<dbReference type="RefSeq" id="WP_312644047.1">
    <property type="nucleotide sequence ID" value="NZ_CP116967.1"/>
</dbReference>
<protein>
    <submittedName>
        <fullName evidence="2">DUF6335 family protein</fullName>
    </submittedName>
</protein>
<sequence length="140" mass="15589">MAKKKNTNSSERDAETMIRRYMEDQGSAEESIQEDFIETGAQQETKVVLTRGSSRQKQARLSGGDLDATMDAGSSGDETVGGSNPTPDQDTVDELGEAVGLTFENSEELAGEKVYERDTHRWELDPASSEDYSERIQRYR</sequence>
<organism evidence="2 3">
    <name type="scientific">Candidatus Nitrospira allomarina</name>
    <dbReference type="NCBI Taxonomy" id="3020900"/>
    <lineage>
        <taxon>Bacteria</taxon>
        <taxon>Pseudomonadati</taxon>
        <taxon>Nitrospirota</taxon>
        <taxon>Nitrospiria</taxon>
        <taxon>Nitrospirales</taxon>
        <taxon>Nitrospiraceae</taxon>
        <taxon>Nitrospira</taxon>
    </lineage>
</organism>
<proteinExistence type="predicted"/>
<dbReference type="Pfam" id="PF19861">
    <property type="entry name" value="DUF6335"/>
    <property type="match status" value="1"/>
</dbReference>
<dbReference type="KEGG" id="nall:PP769_00855"/>
<reference evidence="2 3" key="1">
    <citation type="submission" date="2023-01" db="EMBL/GenBank/DDBJ databases">
        <title>Cultivation and genomic characterization of new, ubiquitous marine nitrite-oxidizing bacteria from the Nitrospirales.</title>
        <authorList>
            <person name="Mueller A.J."/>
            <person name="Daebeler A."/>
            <person name="Herbold C.W."/>
            <person name="Kirkegaard R.H."/>
            <person name="Daims H."/>
        </authorList>
    </citation>
    <scope>NUCLEOTIDE SEQUENCE [LARGE SCALE GENOMIC DNA]</scope>
    <source>
        <strain evidence="2 3">VA</strain>
    </source>
</reference>
<evidence type="ECO:0000313" key="2">
    <source>
        <dbReference type="EMBL" id="WNM58343.1"/>
    </source>
</evidence>
<keyword evidence="3" id="KW-1185">Reference proteome</keyword>
<dbReference type="Proteomes" id="UP001302719">
    <property type="component" value="Chromosome"/>
</dbReference>
<dbReference type="AlphaFoldDB" id="A0AA96GAS2"/>
<accession>A0AA96GAS2</accession>
<gene>
    <name evidence="2" type="ORF">PP769_00855</name>
</gene>
<dbReference type="InterPro" id="IPR046298">
    <property type="entry name" value="DUF6335"/>
</dbReference>
<dbReference type="EMBL" id="CP116967">
    <property type="protein sequence ID" value="WNM58343.1"/>
    <property type="molecule type" value="Genomic_DNA"/>
</dbReference>
<feature type="region of interest" description="Disordered" evidence="1">
    <location>
        <begin position="48"/>
        <end position="92"/>
    </location>
</feature>
<evidence type="ECO:0000313" key="3">
    <source>
        <dbReference type="Proteomes" id="UP001302719"/>
    </source>
</evidence>